<dbReference type="EMBL" id="JAQIZT010000002">
    <property type="protein sequence ID" value="KAJ7006082.1"/>
    <property type="molecule type" value="Genomic_DNA"/>
</dbReference>
<dbReference type="PANTHER" id="PTHR11880">
    <property type="entry name" value="RIBOSOMAL PROTEIN S19P FAMILY MEMBER"/>
    <property type="match status" value="1"/>
</dbReference>
<proteinExistence type="inferred from homology"/>
<evidence type="ECO:0000313" key="5">
    <source>
        <dbReference type="EMBL" id="KAJ7006082.1"/>
    </source>
</evidence>
<dbReference type="GO" id="GO:0022627">
    <property type="term" value="C:cytosolic small ribosomal subunit"/>
    <property type="evidence" value="ECO:0007669"/>
    <property type="project" value="TreeGrafter"/>
</dbReference>
<keyword evidence="3 4" id="KW-0687">Ribonucleoprotein</keyword>
<protein>
    <submittedName>
        <fullName evidence="5">40S ribosomal protein S15-like</fullName>
    </submittedName>
</protein>
<dbReference type="FunFam" id="3.30.860.10:FF:000002">
    <property type="entry name" value="40S ribosomal protein S15"/>
    <property type="match status" value="1"/>
</dbReference>
<evidence type="ECO:0000313" key="6">
    <source>
        <dbReference type="Proteomes" id="UP001164929"/>
    </source>
</evidence>
<accession>A0AAD6WBD2</accession>
<dbReference type="PANTHER" id="PTHR11880:SF2">
    <property type="entry name" value="SMALL RIBOSOMAL SUBUNIT PROTEIN US19"/>
    <property type="match status" value="1"/>
</dbReference>
<comment type="caution">
    <text evidence="5">The sequence shown here is derived from an EMBL/GenBank/DDBJ whole genome shotgun (WGS) entry which is preliminary data.</text>
</comment>
<dbReference type="PRINTS" id="PR00975">
    <property type="entry name" value="RIBOSOMALS19"/>
</dbReference>
<evidence type="ECO:0000256" key="4">
    <source>
        <dbReference type="RuleBase" id="RU003485"/>
    </source>
</evidence>
<dbReference type="SUPFAM" id="SSF54570">
    <property type="entry name" value="Ribosomal protein S19"/>
    <property type="match status" value="1"/>
</dbReference>
<reference evidence="5" key="1">
    <citation type="journal article" date="2023" name="Mol. Ecol. Resour.">
        <title>Chromosome-level genome assembly of a triploid poplar Populus alba 'Berolinensis'.</title>
        <authorList>
            <person name="Chen S."/>
            <person name="Yu Y."/>
            <person name="Wang X."/>
            <person name="Wang S."/>
            <person name="Zhang T."/>
            <person name="Zhou Y."/>
            <person name="He R."/>
            <person name="Meng N."/>
            <person name="Wang Y."/>
            <person name="Liu W."/>
            <person name="Liu Z."/>
            <person name="Liu J."/>
            <person name="Guo Q."/>
            <person name="Huang H."/>
            <person name="Sederoff R.R."/>
            <person name="Wang G."/>
            <person name="Qu G."/>
            <person name="Chen S."/>
        </authorList>
    </citation>
    <scope>NUCLEOTIDE SEQUENCE</scope>
    <source>
        <strain evidence="5">SC-2020</strain>
    </source>
</reference>
<dbReference type="GO" id="GO:0003723">
    <property type="term" value="F:RNA binding"/>
    <property type="evidence" value="ECO:0007669"/>
    <property type="project" value="InterPro"/>
</dbReference>
<keyword evidence="6" id="KW-1185">Reference proteome</keyword>
<dbReference type="GO" id="GO:0000028">
    <property type="term" value="P:ribosomal small subunit assembly"/>
    <property type="evidence" value="ECO:0007669"/>
    <property type="project" value="TreeGrafter"/>
</dbReference>
<dbReference type="InterPro" id="IPR023575">
    <property type="entry name" value="Ribosomal_uS19_SF"/>
</dbReference>
<evidence type="ECO:0000256" key="2">
    <source>
        <dbReference type="ARBA" id="ARBA00022980"/>
    </source>
</evidence>
<dbReference type="HAMAP" id="MF_00531">
    <property type="entry name" value="Ribosomal_uS19"/>
    <property type="match status" value="1"/>
</dbReference>
<evidence type="ECO:0000256" key="3">
    <source>
        <dbReference type="ARBA" id="ARBA00023274"/>
    </source>
</evidence>
<evidence type="ECO:0000256" key="1">
    <source>
        <dbReference type="ARBA" id="ARBA00007345"/>
    </source>
</evidence>
<dbReference type="NCBIfam" id="TIGR01025">
    <property type="entry name" value="uS19_arch"/>
    <property type="match status" value="1"/>
</dbReference>
<dbReference type="PROSITE" id="PS00323">
    <property type="entry name" value="RIBOSOMAL_S19"/>
    <property type="match status" value="1"/>
</dbReference>
<dbReference type="Gene3D" id="3.30.860.10">
    <property type="entry name" value="30s Ribosomal Protein S19, Chain A"/>
    <property type="match status" value="1"/>
</dbReference>
<dbReference type="AlphaFoldDB" id="A0AAD6WBD2"/>
<dbReference type="Proteomes" id="UP001164929">
    <property type="component" value="Chromosome 2"/>
</dbReference>
<organism evidence="5 6">
    <name type="scientific">Populus alba x Populus x berolinensis</name>
    <dbReference type="NCBI Taxonomy" id="444605"/>
    <lineage>
        <taxon>Eukaryota</taxon>
        <taxon>Viridiplantae</taxon>
        <taxon>Streptophyta</taxon>
        <taxon>Embryophyta</taxon>
        <taxon>Tracheophyta</taxon>
        <taxon>Spermatophyta</taxon>
        <taxon>Magnoliopsida</taxon>
        <taxon>eudicotyledons</taxon>
        <taxon>Gunneridae</taxon>
        <taxon>Pentapetalae</taxon>
        <taxon>rosids</taxon>
        <taxon>fabids</taxon>
        <taxon>Malpighiales</taxon>
        <taxon>Salicaceae</taxon>
        <taxon>Saliceae</taxon>
        <taxon>Populus</taxon>
    </lineage>
</organism>
<dbReference type="InterPro" id="IPR005713">
    <property type="entry name" value="Ribosomal_uS19_euk/arc"/>
</dbReference>
<gene>
    <name evidence="5" type="ORF">NC653_005432</name>
</gene>
<dbReference type="InterPro" id="IPR020934">
    <property type="entry name" value="Ribosomal_uS19_CS"/>
</dbReference>
<dbReference type="GO" id="GO:0003735">
    <property type="term" value="F:structural constituent of ribosome"/>
    <property type="evidence" value="ECO:0007669"/>
    <property type="project" value="InterPro"/>
</dbReference>
<name>A0AAD6WBD2_9ROSI</name>
<keyword evidence="2 4" id="KW-0689">Ribosomal protein</keyword>
<comment type="similarity">
    <text evidence="1 4">Belongs to the universal ribosomal protein uS19 family.</text>
</comment>
<dbReference type="Pfam" id="PF00203">
    <property type="entry name" value="Ribosomal_S19"/>
    <property type="match status" value="1"/>
</dbReference>
<dbReference type="InterPro" id="IPR002222">
    <property type="entry name" value="Ribosomal_uS19"/>
</dbReference>
<sequence>MSHWISIYLRLTVGNLWEVWMRGLGGDGNYMRFPVRGGTFFEDEPFERNLSLKPRARLFPSLQSTGLVMADVETDVAAAGQPKKRTFKKFSFRGVDLDALLDMSTDELVKLFPARARRRFQRGLKRKPMALIKKLRKAKREAPPGEKPEPVRTHLRNMIIVPEMIGSIIGVYNGKTFNQVEIKPEMISHYLAEFSISYKPVKHGRPGIGATHSSRFIPLK</sequence>
<dbReference type="GO" id="GO:0006412">
    <property type="term" value="P:translation"/>
    <property type="evidence" value="ECO:0007669"/>
    <property type="project" value="InterPro"/>
</dbReference>
<dbReference type="NCBIfam" id="NF003121">
    <property type="entry name" value="PRK04038.1"/>
    <property type="match status" value="1"/>
</dbReference>